<dbReference type="Gene3D" id="2.40.128.110">
    <property type="entry name" value="Lipid/polyisoprenoid-binding, YceI-like"/>
    <property type="match status" value="1"/>
</dbReference>
<feature type="signal peptide" evidence="1">
    <location>
        <begin position="1"/>
        <end position="27"/>
    </location>
</feature>
<dbReference type="STRING" id="395963.Bind_1933"/>
<dbReference type="eggNOG" id="COG2353">
    <property type="taxonomic scope" value="Bacteria"/>
</dbReference>
<dbReference type="PANTHER" id="PTHR34406:SF1">
    <property type="entry name" value="PROTEIN YCEI"/>
    <property type="match status" value="1"/>
</dbReference>
<accession>B2IEF9</accession>
<feature type="domain" description="Lipid/polyisoprenoid-binding YceI-like" evidence="2">
    <location>
        <begin position="40"/>
        <end position="204"/>
    </location>
</feature>
<dbReference type="Proteomes" id="UP000001695">
    <property type="component" value="Chromosome"/>
</dbReference>
<sequence length="207" mass="21999">MKSSFLFALSFKSAFLAYGLALSPAAAQMITTPSEVKGGTYVVEPGHTQVGFSVLHLGFTNYSGVFSDVSGTLELDPKKPSASKLNVTIPIASVQTTSAKLTDELKSAQWFDAAQFANATFTSTKVELTGKNTATVTGTLTLHGVTKPTVLAVHFIAAGINPLDKKYTVGFEATGTIKRSDYDVKTYLPLIGDQVQLKIAGAFEHQD</sequence>
<dbReference type="AlphaFoldDB" id="B2IEF9"/>
<dbReference type="RefSeq" id="WP_012384914.1">
    <property type="nucleotide sequence ID" value="NC_010581.1"/>
</dbReference>
<gene>
    <name evidence="3" type="ordered locus">Bind_1933</name>
</gene>
<evidence type="ECO:0000313" key="3">
    <source>
        <dbReference type="EMBL" id="ACB95557.1"/>
    </source>
</evidence>
<keyword evidence="4" id="KW-1185">Reference proteome</keyword>
<dbReference type="SMART" id="SM00867">
    <property type="entry name" value="YceI"/>
    <property type="match status" value="1"/>
</dbReference>
<dbReference type="InterPro" id="IPR007372">
    <property type="entry name" value="Lipid/polyisoprenoid-bd_YceI"/>
</dbReference>
<organism evidence="3 4">
    <name type="scientific">Beijerinckia indica subsp. indica (strain ATCC 9039 / DSM 1715 / NCIMB 8712)</name>
    <dbReference type="NCBI Taxonomy" id="395963"/>
    <lineage>
        <taxon>Bacteria</taxon>
        <taxon>Pseudomonadati</taxon>
        <taxon>Pseudomonadota</taxon>
        <taxon>Alphaproteobacteria</taxon>
        <taxon>Hyphomicrobiales</taxon>
        <taxon>Beijerinckiaceae</taxon>
        <taxon>Beijerinckia</taxon>
    </lineage>
</organism>
<dbReference type="EMBL" id="CP001016">
    <property type="protein sequence ID" value="ACB95557.1"/>
    <property type="molecule type" value="Genomic_DNA"/>
</dbReference>
<feature type="chain" id="PRO_5002776661" evidence="1">
    <location>
        <begin position="28"/>
        <end position="207"/>
    </location>
</feature>
<evidence type="ECO:0000256" key="1">
    <source>
        <dbReference type="SAM" id="SignalP"/>
    </source>
</evidence>
<name>B2IEF9_BEII9</name>
<dbReference type="SUPFAM" id="SSF101874">
    <property type="entry name" value="YceI-like"/>
    <property type="match status" value="1"/>
</dbReference>
<dbReference type="HOGENOM" id="CLU_071003_1_1_5"/>
<reference evidence="4" key="1">
    <citation type="submission" date="2008-03" db="EMBL/GenBank/DDBJ databases">
        <title>Complete sequence of chromosome of Beijerinckia indica subsp. indica ATCC 9039.</title>
        <authorList>
            <consortium name="US DOE Joint Genome Institute"/>
            <person name="Copeland A."/>
            <person name="Lucas S."/>
            <person name="Lapidus A."/>
            <person name="Glavina del Rio T."/>
            <person name="Dalin E."/>
            <person name="Tice H."/>
            <person name="Bruce D."/>
            <person name="Goodwin L."/>
            <person name="Pitluck S."/>
            <person name="LaButti K."/>
            <person name="Schmutz J."/>
            <person name="Larimer F."/>
            <person name="Land M."/>
            <person name="Hauser L."/>
            <person name="Kyrpides N."/>
            <person name="Mikhailova N."/>
            <person name="Dunfield P.F."/>
            <person name="Dedysh S.N."/>
            <person name="Liesack W."/>
            <person name="Saw J.H."/>
            <person name="Alam M."/>
            <person name="Chen Y."/>
            <person name="Murrell J.C."/>
            <person name="Richardson P."/>
        </authorList>
    </citation>
    <scope>NUCLEOTIDE SEQUENCE [LARGE SCALE GENOMIC DNA]</scope>
    <source>
        <strain evidence="4">ATCC 9039 / DSM 1715 / NCIMB 8712</strain>
    </source>
</reference>
<evidence type="ECO:0000313" key="4">
    <source>
        <dbReference type="Proteomes" id="UP000001695"/>
    </source>
</evidence>
<dbReference type="InterPro" id="IPR036761">
    <property type="entry name" value="TTHA0802/YceI-like_sf"/>
</dbReference>
<dbReference type="Pfam" id="PF04264">
    <property type="entry name" value="YceI"/>
    <property type="match status" value="1"/>
</dbReference>
<reference evidence="3 4" key="2">
    <citation type="journal article" date="2010" name="J. Bacteriol.">
        <title>Complete genome sequence of Beijerinckia indica subsp. indica.</title>
        <authorList>
            <person name="Tamas I."/>
            <person name="Dedysh S.N."/>
            <person name="Liesack W."/>
            <person name="Stott M.B."/>
            <person name="Alam M."/>
            <person name="Murrell J.C."/>
            <person name="Dunfield P.F."/>
        </authorList>
    </citation>
    <scope>NUCLEOTIDE SEQUENCE [LARGE SCALE GENOMIC DNA]</scope>
    <source>
        <strain evidence="4">ATCC 9039 / DSM 1715 / NCIMB 8712</strain>
    </source>
</reference>
<dbReference type="OrthoDB" id="9811006at2"/>
<proteinExistence type="predicted"/>
<protein>
    <submittedName>
        <fullName evidence="3">YceI family protein</fullName>
    </submittedName>
</protein>
<keyword evidence="1" id="KW-0732">Signal</keyword>
<evidence type="ECO:0000259" key="2">
    <source>
        <dbReference type="SMART" id="SM00867"/>
    </source>
</evidence>
<dbReference type="KEGG" id="bid:Bind_1933"/>
<dbReference type="PANTHER" id="PTHR34406">
    <property type="entry name" value="PROTEIN YCEI"/>
    <property type="match status" value="1"/>
</dbReference>